<dbReference type="SUPFAM" id="SSF53098">
    <property type="entry name" value="Ribonuclease H-like"/>
    <property type="match status" value="1"/>
</dbReference>
<feature type="domain" description="RNase H type-1" evidence="2">
    <location>
        <begin position="516"/>
        <end position="683"/>
    </location>
</feature>
<dbReference type="InterPro" id="IPR036397">
    <property type="entry name" value="RNaseH_sf"/>
</dbReference>
<dbReference type="GO" id="GO:0004523">
    <property type="term" value="F:RNA-DNA hybrid ribonuclease activity"/>
    <property type="evidence" value="ECO:0007669"/>
    <property type="project" value="InterPro"/>
</dbReference>
<dbReference type="CDD" id="cd07383">
    <property type="entry name" value="MPP_Dcr2"/>
    <property type="match status" value="1"/>
</dbReference>
<dbReference type="InterPro" id="IPR012337">
    <property type="entry name" value="RNaseH-like_sf"/>
</dbReference>
<protein>
    <recommendedName>
        <fullName evidence="2">RNase H type-1 domain-containing protein</fullName>
    </recommendedName>
</protein>
<dbReference type="Pfam" id="PF00075">
    <property type="entry name" value="RNase_H"/>
    <property type="match status" value="1"/>
</dbReference>
<feature type="signal peptide" evidence="1">
    <location>
        <begin position="1"/>
        <end position="17"/>
    </location>
</feature>
<dbReference type="Proteomes" id="UP000276864">
    <property type="component" value="Unassembled WGS sequence"/>
</dbReference>
<reference evidence="3 4" key="1">
    <citation type="journal article" date="2018" name="BMC Genomics">
        <title>Genomic evidence for intraspecific hybridization in a clonal and extremely halotolerant yeast.</title>
        <authorList>
            <person name="Gostincar C."/>
            <person name="Stajich J.E."/>
            <person name="Zupancic J."/>
            <person name="Zalar P."/>
            <person name="Gunde-Cimerman N."/>
        </authorList>
    </citation>
    <scope>NUCLEOTIDE SEQUENCE [LARGE SCALE GENOMIC DNA]</scope>
    <source>
        <strain evidence="3 4">EXF-6651</strain>
    </source>
</reference>
<dbReference type="PANTHER" id="PTHR32440">
    <property type="entry name" value="PHOSPHATASE DCR2-RELATED-RELATED"/>
    <property type="match status" value="1"/>
</dbReference>
<comment type="caution">
    <text evidence="3">The sequence shown here is derived from an EMBL/GenBank/DDBJ whole genome shotgun (WGS) entry which is preliminary data.</text>
</comment>
<dbReference type="EMBL" id="QWIM01000001">
    <property type="protein sequence ID" value="RMY42282.1"/>
    <property type="molecule type" value="Genomic_DNA"/>
</dbReference>
<organism evidence="3 4">
    <name type="scientific">Hortaea werneckii</name>
    <name type="common">Black yeast</name>
    <name type="synonym">Cladosporium werneckii</name>
    <dbReference type="NCBI Taxonomy" id="91943"/>
    <lineage>
        <taxon>Eukaryota</taxon>
        <taxon>Fungi</taxon>
        <taxon>Dikarya</taxon>
        <taxon>Ascomycota</taxon>
        <taxon>Pezizomycotina</taxon>
        <taxon>Dothideomycetes</taxon>
        <taxon>Dothideomycetidae</taxon>
        <taxon>Mycosphaerellales</taxon>
        <taxon>Teratosphaeriaceae</taxon>
        <taxon>Hortaea</taxon>
    </lineage>
</organism>
<gene>
    <name evidence="3" type="ORF">D0866_00014</name>
</gene>
<dbReference type="CDD" id="cd13934">
    <property type="entry name" value="RNase_H_Dikarya_like"/>
    <property type="match status" value="1"/>
</dbReference>
<dbReference type="InterPro" id="IPR002156">
    <property type="entry name" value="RNaseH_domain"/>
</dbReference>
<dbReference type="AlphaFoldDB" id="A0A3M7BR43"/>
<dbReference type="GO" id="GO:0005737">
    <property type="term" value="C:cytoplasm"/>
    <property type="evidence" value="ECO:0007669"/>
    <property type="project" value="TreeGrafter"/>
</dbReference>
<evidence type="ECO:0000256" key="1">
    <source>
        <dbReference type="SAM" id="SignalP"/>
    </source>
</evidence>
<dbReference type="Gene3D" id="3.60.21.10">
    <property type="match status" value="1"/>
</dbReference>
<evidence type="ECO:0000313" key="4">
    <source>
        <dbReference type="Proteomes" id="UP000276864"/>
    </source>
</evidence>
<name>A0A3M7BR43_HORWE</name>
<dbReference type="Pfam" id="PF00149">
    <property type="entry name" value="Metallophos"/>
    <property type="match status" value="1"/>
</dbReference>
<dbReference type="InterPro" id="IPR029052">
    <property type="entry name" value="Metallo-depent_PP-like"/>
</dbReference>
<accession>A0A3M7BR43</accession>
<dbReference type="InterPro" id="IPR004843">
    <property type="entry name" value="Calcineurin-like_PHP"/>
</dbReference>
<sequence>MLCVLLAAVFLTTLTYSLPLGKDHHGGDETPLRFSKDGTFQISIFEDLHFGENAWEQWGPQQDVKSTDVMNTILDAESPQLVVLNGDLITGENTFLENSTSYIDQIVAPLVQRDLPWASTYGNHDSDFNISRRNILGRERLYRNARTLQMVFGEDAGVSNYYLPVISSDGASEPSLLLWFFDSRGGFKYQQTDERSRKIGQPNWVDRSVVDWFQKTRDSLNAQFNRTIPSLAFVHIPTNASRALQLDVGVDPYTEPGIDEDTPLAGQAQGWCSDGTNGNHCEYGAQDLPFMKALASTSGLLAVFSAHDHGDTWCFKWNQTLPGMDFTGNGLNLCFGQHSGYGGYGSWSRGSRQVLLTEASLVEHEIDTWIRLESGEVVSSVTLNATPEQSSFRSGASLFTATLTIQHPTALYNFYIGAQFSPPTHPPTNQLFITRYALHPKSKEGVSAAPPVIMTRSCHFHTTFSCPDGFDRPDKRLITRDRAGDPFETSWGGQWWTLLSCPTKECDHHYDEPEAHIDTVIIAVDGACRDNGKPYAKAGYGVFFHRDNHSWNECKILFNAAKTSQKAELTAGLIGLRRAKRLTLLNTDHCGKTRRPGPMRKLRRVIIKADSAYLVNAMTKWVFKWRNNNYTSCRGRPVRNASLFRKLDAEVQELAELNVYVQFLHVRREQNREADLLANAALDGKTASEALTEFFCD</sequence>
<dbReference type="Gene3D" id="3.30.420.10">
    <property type="entry name" value="Ribonuclease H-like superfamily/Ribonuclease H"/>
    <property type="match status" value="1"/>
</dbReference>
<evidence type="ECO:0000259" key="2">
    <source>
        <dbReference type="PROSITE" id="PS50879"/>
    </source>
</evidence>
<evidence type="ECO:0000313" key="3">
    <source>
        <dbReference type="EMBL" id="RMY42282.1"/>
    </source>
</evidence>
<dbReference type="PANTHER" id="PTHR32440:SF11">
    <property type="entry name" value="METALLOPHOSPHOESTERASE DOMAIN-CONTAINING PROTEIN"/>
    <property type="match status" value="1"/>
</dbReference>
<dbReference type="PROSITE" id="PS50879">
    <property type="entry name" value="RNASE_H_1"/>
    <property type="match status" value="1"/>
</dbReference>
<dbReference type="SUPFAM" id="SSF56300">
    <property type="entry name" value="Metallo-dependent phosphatases"/>
    <property type="match status" value="1"/>
</dbReference>
<keyword evidence="1" id="KW-0732">Signal</keyword>
<feature type="chain" id="PRO_5018246632" description="RNase H type-1 domain-containing protein" evidence="1">
    <location>
        <begin position="18"/>
        <end position="697"/>
    </location>
</feature>
<proteinExistence type="predicted"/>
<dbReference type="GO" id="GO:0003676">
    <property type="term" value="F:nucleic acid binding"/>
    <property type="evidence" value="ECO:0007669"/>
    <property type="project" value="InterPro"/>
</dbReference>